<dbReference type="EMBL" id="GAMC01007592">
    <property type="protein sequence ID" value="JAB98963.1"/>
    <property type="molecule type" value="mRNA"/>
</dbReference>
<name>W8BQ88_CERCA</name>
<dbReference type="AlphaFoldDB" id="W8BQ88"/>
<dbReference type="EMBL" id="GAMC01007606">
    <property type="protein sequence ID" value="JAB98949.1"/>
    <property type="molecule type" value="mRNA"/>
</dbReference>
<gene>
    <name evidence="1" type="ORF">CCAP1982_LOCUS21233</name>
</gene>
<dbReference type="EMBL" id="GAMC01007599">
    <property type="protein sequence ID" value="JAB98956.1"/>
    <property type="molecule type" value="mRNA"/>
</dbReference>
<evidence type="ECO:0000313" key="2">
    <source>
        <dbReference type="EMBL" id="JAB98963.1"/>
    </source>
</evidence>
<dbReference type="Proteomes" id="UP000606786">
    <property type="component" value="Unassembled WGS sequence"/>
</dbReference>
<evidence type="ECO:0000313" key="1">
    <source>
        <dbReference type="EMBL" id="CAD7013162.1"/>
    </source>
</evidence>
<proteinExistence type="evidence at transcript level"/>
<accession>W8BQ88</accession>
<sequence>MPKPKINKLNKNAKQKKNIVFKKAQIKVNEKQQRKKEEDCVVIEPYIEVVELVENSSKDAVAPAKERMCTTKSLTEVNAVSAASLESVSSKMVKRRRSLRLLSMRAIQ</sequence>
<keyword evidence="3" id="KW-1185">Reference proteome</keyword>
<dbReference type="EMBL" id="CAJHJT010000056">
    <property type="protein sequence ID" value="CAD7013162.1"/>
    <property type="molecule type" value="Genomic_DNA"/>
</dbReference>
<organism evidence="2">
    <name type="scientific">Ceratitis capitata</name>
    <name type="common">Mediterranean fruit fly</name>
    <name type="synonym">Tephritis capitata</name>
    <dbReference type="NCBI Taxonomy" id="7213"/>
    <lineage>
        <taxon>Eukaryota</taxon>
        <taxon>Metazoa</taxon>
        <taxon>Ecdysozoa</taxon>
        <taxon>Arthropoda</taxon>
        <taxon>Hexapoda</taxon>
        <taxon>Insecta</taxon>
        <taxon>Pterygota</taxon>
        <taxon>Neoptera</taxon>
        <taxon>Endopterygota</taxon>
        <taxon>Diptera</taxon>
        <taxon>Brachycera</taxon>
        <taxon>Muscomorpha</taxon>
        <taxon>Tephritoidea</taxon>
        <taxon>Tephritidae</taxon>
        <taxon>Ceratitis</taxon>
        <taxon>Ceratitis</taxon>
    </lineage>
</organism>
<reference evidence="2" key="1">
    <citation type="submission" date="2013-07" db="EMBL/GenBank/DDBJ databases">
        <authorList>
            <person name="Geib S."/>
        </authorList>
    </citation>
    <scope>NUCLEOTIDE SEQUENCE</scope>
</reference>
<protein>
    <submittedName>
        <fullName evidence="1">(Mediterranean fruit fly) hypothetical protein</fullName>
    </submittedName>
</protein>
<dbReference type="EMBL" id="GAMC01007589">
    <property type="protein sequence ID" value="JAB98966.1"/>
    <property type="molecule type" value="mRNA"/>
</dbReference>
<reference evidence="1" key="3">
    <citation type="submission" date="2020-11" db="EMBL/GenBank/DDBJ databases">
        <authorList>
            <person name="Whitehead M."/>
        </authorList>
    </citation>
    <scope>NUCLEOTIDE SEQUENCE</scope>
    <source>
        <strain evidence="1">EGII</strain>
    </source>
</reference>
<dbReference type="EMBL" id="GAMC01007602">
    <property type="protein sequence ID" value="JAB98953.1"/>
    <property type="molecule type" value="mRNA"/>
</dbReference>
<reference evidence="2" key="2">
    <citation type="journal article" date="2014" name="BMC Genomics">
        <title>A genomic perspective to assessing quality of mass-reared SIT flies used in Mediterranean fruit fly (Ceratitis capitata) eradication in California.</title>
        <authorList>
            <person name="Calla B."/>
            <person name="Hall B."/>
            <person name="Hou S."/>
            <person name="Geib S.M."/>
        </authorList>
    </citation>
    <scope>NUCLEOTIDE SEQUENCE</scope>
</reference>
<dbReference type="EMBL" id="GAMC01007586">
    <property type="protein sequence ID" value="JAB98969.1"/>
    <property type="molecule type" value="mRNA"/>
</dbReference>
<dbReference type="EMBL" id="GAMC01007596">
    <property type="protein sequence ID" value="JAB98959.1"/>
    <property type="molecule type" value="mRNA"/>
</dbReference>
<evidence type="ECO:0000313" key="3">
    <source>
        <dbReference type="Proteomes" id="UP000606786"/>
    </source>
</evidence>